<dbReference type="SMART" id="SM00343">
    <property type="entry name" value="ZnF_C2HC"/>
    <property type="match status" value="1"/>
</dbReference>
<dbReference type="InterPro" id="IPR036397">
    <property type="entry name" value="RNaseH_sf"/>
</dbReference>
<dbReference type="InterPro" id="IPR012337">
    <property type="entry name" value="RNaseH-like_sf"/>
</dbReference>
<dbReference type="InterPro" id="IPR013103">
    <property type="entry name" value="RVT_2"/>
</dbReference>
<evidence type="ECO:0000256" key="5">
    <source>
        <dbReference type="ARBA" id="ARBA00022842"/>
    </source>
</evidence>
<dbReference type="GO" id="GO:0004519">
    <property type="term" value="F:endonuclease activity"/>
    <property type="evidence" value="ECO:0007669"/>
    <property type="project" value="UniProtKB-KW"/>
</dbReference>
<evidence type="ECO:0000256" key="6">
    <source>
        <dbReference type="ARBA" id="ARBA00022908"/>
    </source>
</evidence>
<dbReference type="GO" id="GO:0003887">
    <property type="term" value="F:DNA-directed DNA polymerase activity"/>
    <property type="evidence" value="ECO:0007669"/>
    <property type="project" value="UniProtKB-KW"/>
</dbReference>
<dbReference type="SUPFAM" id="SSF57756">
    <property type="entry name" value="Retrovirus zinc finger-like domains"/>
    <property type="match status" value="1"/>
</dbReference>
<dbReference type="GO" id="GO:0016787">
    <property type="term" value="F:hydrolase activity"/>
    <property type="evidence" value="ECO:0007669"/>
    <property type="project" value="UniProtKB-KW"/>
</dbReference>
<keyword evidence="11" id="KW-0862">Zinc</keyword>
<keyword evidence="6" id="KW-0229">DNA integration</keyword>
<evidence type="ECO:0000256" key="3">
    <source>
        <dbReference type="ARBA" id="ARBA00022759"/>
    </source>
</evidence>
<evidence type="ECO:0000259" key="14">
    <source>
        <dbReference type="PROSITE" id="PS50994"/>
    </source>
</evidence>
<gene>
    <name evidence="15" type="ORF">Tci_037321</name>
</gene>
<proteinExistence type="predicted"/>
<evidence type="ECO:0000256" key="8">
    <source>
        <dbReference type="ARBA" id="ARBA00022932"/>
    </source>
</evidence>
<keyword evidence="8" id="KW-0808">Transferase</keyword>
<keyword evidence="7" id="KW-0695">RNA-directed DNA polymerase</keyword>
<evidence type="ECO:0000256" key="11">
    <source>
        <dbReference type="PROSITE-ProRule" id="PRU00047"/>
    </source>
</evidence>
<protein>
    <recommendedName>
        <fullName evidence="16">CCHC-type domain-containing protein</fullName>
    </recommendedName>
</protein>
<dbReference type="PROSITE" id="PS50158">
    <property type="entry name" value="ZF_CCHC"/>
    <property type="match status" value="1"/>
</dbReference>
<evidence type="ECO:0008006" key="16">
    <source>
        <dbReference type="Google" id="ProtNLM"/>
    </source>
</evidence>
<dbReference type="Gene3D" id="4.10.60.10">
    <property type="entry name" value="Zinc finger, CCHC-type"/>
    <property type="match status" value="1"/>
</dbReference>
<evidence type="ECO:0000256" key="9">
    <source>
        <dbReference type="ARBA" id="ARBA00023172"/>
    </source>
</evidence>
<evidence type="ECO:0000256" key="12">
    <source>
        <dbReference type="SAM" id="Coils"/>
    </source>
</evidence>
<comment type="caution">
    <text evidence="15">The sequence shown here is derived from an EMBL/GenBank/DDBJ whole genome shotgun (WGS) entry which is preliminary data.</text>
</comment>
<keyword evidence="5" id="KW-0460">Magnesium</keyword>
<dbReference type="PANTHER" id="PTHR42648:SF11">
    <property type="entry name" value="TRANSPOSON TY4-P GAG-POL POLYPROTEIN"/>
    <property type="match status" value="1"/>
</dbReference>
<feature type="domain" description="CCHC-type" evidence="13">
    <location>
        <begin position="159"/>
        <end position="172"/>
    </location>
</feature>
<name>A0A6L2LU49_TANCI</name>
<keyword evidence="1" id="KW-0540">Nuclease</keyword>
<keyword evidence="9" id="KW-0233">DNA recombination</keyword>
<keyword evidence="12" id="KW-0175">Coiled coil</keyword>
<dbReference type="Gene3D" id="3.30.420.10">
    <property type="entry name" value="Ribonuclease H-like superfamily/Ribonuclease H"/>
    <property type="match status" value="1"/>
</dbReference>
<dbReference type="InterPro" id="IPR001878">
    <property type="entry name" value="Znf_CCHC"/>
</dbReference>
<keyword evidence="11" id="KW-0863">Zinc-finger</keyword>
<evidence type="ECO:0000259" key="13">
    <source>
        <dbReference type="PROSITE" id="PS50158"/>
    </source>
</evidence>
<evidence type="ECO:0000313" key="15">
    <source>
        <dbReference type="EMBL" id="GEU65343.1"/>
    </source>
</evidence>
<dbReference type="AlphaFoldDB" id="A0A6L2LU49"/>
<reference evidence="15" key="1">
    <citation type="journal article" date="2019" name="Sci. Rep.">
        <title>Draft genome of Tanacetum cinerariifolium, the natural source of mosquito coil.</title>
        <authorList>
            <person name="Yamashiro T."/>
            <person name="Shiraishi A."/>
            <person name="Satake H."/>
            <person name="Nakayama K."/>
        </authorList>
    </citation>
    <scope>NUCLEOTIDE SEQUENCE</scope>
</reference>
<feature type="coiled-coil region" evidence="12">
    <location>
        <begin position="316"/>
        <end position="350"/>
    </location>
</feature>
<evidence type="ECO:0000256" key="1">
    <source>
        <dbReference type="ARBA" id="ARBA00022722"/>
    </source>
</evidence>
<organism evidence="15">
    <name type="scientific">Tanacetum cinerariifolium</name>
    <name type="common">Dalmatian daisy</name>
    <name type="synonym">Chrysanthemum cinerariifolium</name>
    <dbReference type="NCBI Taxonomy" id="118510"/>
    <lineage>
        <taxon>Eukaryota</taxon>
        <taxon>Viridiplantae</taxon>
        <taxon>Streptophyta</taxon>
        <taxon>Embryophyta</taxon>
        <taxon>Tracheophyta</taxon>
        <taxon>Spermatophyta</taxon>
        <taxon>Magnoliopsida</taxon>
        <taxon>eudicotyledons</taxon>
        <taxon>Gunneridae</taxon>
        <taxon>Pentapetalae</taxon>
        <taxon>asterids</taxon>
        <taxon>campanulids</taxon>
        <taxon>Asterales</taxon>
        <taxon>Asteraceae</taxon>
        <taxon>Asteroideae</taxon>
        <taxon>Anthemideae</taxon>
        <taxon>Anthemidinae</taxon>
        <taxon>Tanacetum</taxon>
    </lineage>
</organism>
<dbReference type="Pfam" id="PF07727">
    <property type="entry name" value="RVT_2"/>
    <property type="match status" value="1"/>
</dbReference>
<dbReference type="EMBL" id="BKCJ010005181">
    <property type="protein sequence ID" value="GEU65343.1"/>
    <property type="molecule type" value="Genomic_DNA"/>
</dbReference>
<dbReference type="GO" id="GO:0006310">
    <property type="term" value="P:DNA recombination"/>
    <property type="evidence" value="ECO:0007669"/>
    <property type="project" value="UniProtKB-KW"/>
</dbReference>
<dbReference type="PROSITE" id="PS50994">
    <property type="entry name" value="INTEGRASE"/>
    <property type="match status" value="1"/>
</dbReference>
<dbReference type="PANTHER" id="PTHR42648">
    <property type="entry name" value="TRANSPOSASE, PUTATIVE-RELATED"/>
    <property type="match status" value="1"/>
</dbReference>
<sequence length="984" mass="111951">MTTLDDKVILSGADNRPPMLEKDMYDSWKSLMKLYMMNRHHGRMILKSVENGPLLWPPIEENGVTRPKKYSELSATDAIQADCDVKAINIILQGLLPEKGYDPIDAVNHMMSFLTAVVTSRVAVQPIQGRQNSLAAGTSTPYTSGPSGNNSGKQRTVVCYNCNGEGHMSKQCIKPKRKRDEAWFKDKVLLVQAQANGQILHEEELEFLADPGIVEAQTTQYVITNNAAYQADDLDAYDLECDEINSFKIALMENLSHYGFDNLAEVHNPDNVTNNVLNQAVQAMLISEQSNIMNQSETEITCDSNIIPYYQYSMGIDNLKQTLSEHLKEKESLKQTVTLLKNDFQKEESRNIDRELALEKQAQQLEPKLYDGSVIWKTNAIVIRDSEDTLMLEEESRSKILQKQKDPMMSEKKVNTKPNFVNFEEPNLSTRPTQVEVPKELPKVSMDMKAQSQEKDMVIMNLKERIKSLGGNLKEEKIKQELEKIETINIVLDHRVTKLVTKNEHLKHTYKQLYDSIKSSRIRSKEQCDVLIKQVNIKSTKNSDLNASLQEKALVGISHETSVARSAQQNDVVERRNRTLIKAARTMIIYAQAPLFLWAEAVATKCYTQNRSIIRLLHGKTPYEFLHNKLPDLCSIISGLVLHEMTPATISSGLVAKPTSSTPFIPPLRNYWDLLFQPLFDELLTPLPSVDPPAPKVIAPIDEVVALELTESTGSPNQQQLTKMHHHQDHPLENIFGQFARPVSTRLQLHEQALFCYYDAFLTSVEPKTYKDTLTQSYWIEAMQEELDEFEHLEEGINFEESFAPVARLEAIRIYLTYAAHKNMVVYQMDVKTAFLNGNLWEEVYVSQPDGFVDPDNPNHVYKLKKSLYRLNKLHARVDTPMVEKSKLDEDKKGKSLIGHIIMDSLIALIAFADADHAGCQDTCRSTSGSLSKHIDIRYHFINEHVENGVIELYFVNTEYQLADLFTKALGKERIEFLINKLGM</sequence>
<dbReference type="GO" id="GO:0015074">
    <property type="term" value="P:DNA integration"/>
    <property type="evidence" value="ECO:0007669"/>
    <property type="project" value="UniProtKB-KW"/>
</dbReference>
<keyword evidence="4" id="KW-0378">Hydrolase</keyword>
<accession>A0A6L2LU49</accession>
<dbReference type="GO" id="GO:0008270">
    <property type="term" value="F:zinc ion binding"/>
    <property type="evidence" value="ECO:0007669"/>
    <property type="project" value="UniProtKB-KW"/>
</dbReference>
<dbReference type="SUPFAM" id="SSF53098">
    <property type="entry name" value="Ribonuclease H-like"/>
    <property type="match status" value="1"/>
</dbReference>
<keyword evidence="8" id="KW-0239">DNA-directed DNA polymerase</keyword>
<keyword evidence="10" id="KW-0511">Multifunctional enzyme</keyword>
<evidence type="ECO:0000256" key="7">
    <source>
        <dbReference type="ARBA" id="ARBA00022918"/>
    </source>
</evidence>
<keyword evidence="2" id="KW-0479">Metal-binding</keyword>
<dbReference type="InterPro" id="IPR039537">
    <property type="entry name" value="Retrotran_Ty1/copia-like"/>
</dbReference>
<evidence type="ECO:0000256" key="10">
    <source>
        <dbReference type="ARBA" id="ARBA00023268"/>
    </source>
</evidence>
<dbReference type="InterPro" id="IPR036875">
    <property type="entry name" value="Znf_CCHC_sf"/>
</dbReference>
<evidence type="ECO:0000256" key="4">
    <source>
        <dbReference type="ARBA" id="ARBA00022801"/>
    </source>
</evidence>
<dbReference type="InterPro" id="IPR001584">
    <property type="entry name" value="Integrase_cat-core"/>
</dbReference>
<feature type="domain" description="Integrase catalytic" evidence="14">
    <location>
        <begin position="438"/>
        <end position="630"/>
    </location>
</feature>
<keyword evidence="8" id="KW-0548">Nucleotidyltransferase</keyword>
<dbReference type="Pfam" id="PF00098">
    <property type="entry name" value="zf-CCHC"/>
    <property type="match status" value="1"/>
</dbReference>
<dbReference type="GO" id="GO:0003676">
    <property type="term" value="F:nucleic acid binding"/>
    <property type="evidence" value="ECO:0007669"/>
    <property type="project" value="InterPro"/>
</dbReference>
<dbReference type="CDD" id="cd09272">
    <property type="entry name" value="RNase_HI_RT_Ty1"/>
    <property type="match status" value="1"/>
</dbReference>
<dbReference type="GO" id="GO:0003964">
    <property type="term" value="F:RNA-directed DNA polymerase activity"/>
    <property type="evidence" value="ECO:0007669"/>
    <property type="project" value="UniProtKB-KW"/>
</dbReference>
<keyword evidence="3" id="KW-0255">Endonuclease</keyword>
<evidence type="ECO:0000256" key="2">
    <source>
        <dbReference type="ARBA" id="ARBA00022723"/>
    </source>
</evidence>